<gene>
    <name evidence="1" type="ORF">FB380_000793</name>
</gene>
<dbReference type="Proteomes" id="UP000552836">
    <property type="component" value="Unassembled WGS sequence"/>
</dbReference>
<sequence length="50" mass="5296">MDRRTQDVQACAQLGIARGYTKYPVTTATATKLLTTVSGRGGGVLIELGR</sequence>
<dbReference type="RefSeq" id="WP_166753945.1">
    <property type="nucleotide sequence ID" value="NZ_BAABJU010000010.1"/>
</dbReference>
<accession>A0A846LFF8</accession>
<reference evidence="1 2" key="1">
    <citation type="submission" date="2020-02" db="EMBL/GenBank/DDBJ databases">
        <title>Sequencing the genomes of 1000 actinobacteria strains.</title>
        <authorList>
            <person name="Klenk H.-P."/>
        </authorList>
    </citation>
    <scope>NUCLEOTIDE SEQUENCE [LARGE SCALE GENOMIC DNA]</scope>
    <source>
        <strain evidence="1 2">DSM 45201</strain>
    </source>
</reference>
<evidence type="ECO:0000313" key="1">
    <source>
        <dbReference type="EMBL" id="NIH66347.1"/>
    </source>
</evidence>
<name>A0A846LFF8_9ACTN</name>
<dbReference type="EMBL" id="JAAMPA010000001">
    <property type="protein sequence ID" value="NIH66347.1"/>
    <property type="molecule type" value="Genomic_DNA"/>
</dbReference>
<evidence type="ECO:0000313" key="2">
    <source>
        <dbReference type="Proteomes" id="UP000552836"/>
    </source>
</evidence>
<comment type="caution">
    <text evidence="1">The sequence shown here is derived from an EMBL/GenBank/DDBJ whole genome shotgun (WGS) entry which is preliminary data.</text>
</comment>
<proteinExistence type="predicted"/>
<dbReference type="AlphaFoldDB" id="A0A846LFF8"/>
<organism evidence="1 2">
    <name type="scientific">Modestobacter marinus</name>
    <dbReference type="NCBI Taxonomy" id="477641"/>
    <lineage>
        <taxon>Bacteria</taxon>
        <taxon>Bacillati</taxon>
        <taxon>Actinomycetota</taxon>
        <taxon>Actinomycetes</taxon>
        <taxon>Geodermatophilales</taxon>
        <taxon>Geodermatophilaceae</taxon>
        <taxon>Modestobacter</taxon>
    </lineage>
</organism>
<protein>
    <submittedName>
        <fullName evidence="1">Uncharacterized protein</fullName>
    </submittedName>
</protein>